<evidence type="ECO:0000259" key="1">
    <source>
        <dbReference type="Pfam" id="PF03819"/>
    </source>
</evidence>
<dbReference type="InterPro" id="IPR004518">
    <property type="entry name" value="MazG-like_dom"/>
</dbReference>
<feature type="domain" description="NTP pyrophosphohydrolase MazG-like" evidence="1">
    <location>
        <begin position="23"/>
        <end position="84"/>
    </location>
</feature>
<dbReference type="EMBL" id="DSZH01000127">
    <property type="protein sequence ID" value="HGU47473.1"/>
    <property type="molecule type" value="Genomic_DNA"/>
</dbReference>
<sequence>MRIREFQKLIEKIYYQKDKKRGKEKTFLWFCEEVGELAKALRKGTKKEKEEEFADTFAWLVTLASLYGIDMEKAIEKYKKGCPKCKRIPCVCQEKSS</sequence>
<organism evidence="2">
    <name type="scientific">candidate division WOR-3 bacterium</name>
    <dbReference type="NCBI Taxonomy" id="2052148"/>
    <lineage>
        <taxon>Bacteria</taxon>
        <taxon>Bacteria division WOR-3</taxon>
    </lineage>
</organism>
<gene>
    <name evidence="2" type="ORF">ENT60_02780</name>
</gene>
<dbReference type="PANTHER" id="PTHR42702:SF1">
    <property type="entry name" value="REGULATORY PROTEIN FOR BETA-LACTAMASE"/>
    <property type="match status" value="1"/>
</dbReference>
<dbReference type="Pfam" id="PF03819">
    <property type="entry name" value="MazG"/>
    <property type="match status" value="1"/>
</dbReference>
<reference evidence="2" key="1">
    <citation type="journal article" date="2020" name="mSystems">
        <title>Genome- and Community-Level Interaction Insights into Carbon Utilization and Element Cycling Functions of Hydrothermarchaeota in Hydrothermal Sediment.</title>
        <authorList>
            <person name="Zhou Z."/>
            <person name="Liu Y."/>
            <person name="Xu W."/>
            <person name="Pan J."/>
            <person name="Luo Z.H."/>
            <person name="Li M."/>
        </authorList>
    </citation>
    <scope>NUCLEOTIDE SEQUENCE [LARGE SCALE GENOMIC DNA]</scope>
    <source>
        <strain evidence="2">SpSt-594</strain>
    </source>
</reference>
<accession>A0A7C4WFH5</accession>
<dbReference type="SUPFAM" id="SSF101386">
    <property type="entry name" value="all-alpha NTP pyrophosphatases"/>
    <property type="match status" value="1"/>
</dbReference>
<keyword evidence="2" id="KW-0378">Hydrolase</keyword>
<evidence type="ECO:0000313" key="2">
    <source>
        <dbReference type="EMBL" id="HGU47473.1"/>
    </source>
</evidence>
<dbReference type="Gene3D" id="1.10.287.1080">
    <property type="entry name" value="MazG-like"/>
    <property type="match status" value="1"/>
</dbReference>
<dbReference type="PIRSF" id="PIRSF036521">
    <property type="entry name" value="UCP036521_pph"/>
    <property type="match status" value="1"/>
</dbReference>
<comment type="caution">
    <text evidence="2">The sequence shown here is derived from an EMBL/GenBank/DDBJ whole genome shotgun (WGS) entry which is preliminary data.</text>
</comment>
<protein>
    <submittedName>
        <fullName evidence="2">Nucleotide pyrophosphohydrolase</fullName>
    </submittedName>
</protein>
<dbReference type="GO" id="GO:0016787">
    <property type="term" value="F:hydrolase activity"/>
    <property type="evidence" value="ECO:0007669"/>
    <property type="project" value="UniProtKB-KW"/>
</dbReference>
<dbReference type="AlphaFoldDB" id="A0A7C4WFH5"/>
<dbReference type="PANTHER" id="PTHR42702">
    <property type="entry name" value="NUCLEOTIDE PYROPHOSPHOHYDROLASE"/>
    <property type="match status" value="1"/>
</dbReference>
<dbReference type="InterPro" id="IPR011411">
    <property type="entry name" value="MazG-related_YvdC"/>
</dbReference>
<name>A0A7C4WFH5_UNCW3</name>
<proteinExistence type="predicted"/>